<dbReference type="AlphaFoldDB" id="A0A183FA90"/>
<keyword evidence="2" id="KW-1185">Reference proteome</keyword>
<gene>
    <name evidence="1" type="ORF">HPBE_LOCUS3083</name>
</gene>
<dbReference type="InterPro" id="IPR035231">
    <property type="entry name" value="DUF5346"/>
</dbReference>
<sequence>MERAQRGSCPGGVPSLSIECDPRRPWPRCPPQTYCYATNVVDIGPYFCCPSSKSANIDVLAPVTLMGNVETFEW</sequence>
<dbReference type="OrthoDB" id="5815829at2759"/>
<evidence type="ECO:0000313" key="3">
    <source>
        <dbReference type="WBParaSite" id="HPBE_0000308201-mRNA-1"/>
    </source>
</evidence>
<organism evidence="2 3">
    <name type="scientific">Heligmosomoides polygyrus</name>
    <name type="common">Parasitic roundworm</name>
    <dbReference type="NCBI Taxonomy" id="6339"/>
    <lineage>
        <taxon>Eukaryota</taxon>
        <taxon>Metazoa</taxon>
        <taxon>Ecdysozoa</taxon>
        <taxon>Nematoda</taxon>
        <taxon>Chromadorea</taxon>
        <taxon>Rhabditida</taxon>
        <taxon>Rhabditina</taxon>
        <taxon>Rhabditomorpha</taxon>
        <taxon>Strongyloidea</taxon>
        <taxon>Heligmosomidae</taxon>
        <taxon>Heligmosomoides</taxon>
    </lineage>
</organism>
<dbReference type="EMBL" id="UZAH01006290">
    <property type="protein sequence ID" value="VDO30783.1"/>
    <property type="molecule type" value="Genomic_DNA"/>
</dbReference>
<dbReference type="Pfam" id="PF17281">
    <property type="entry name" value="DUF5346"/>
    <property type="match status" value="1"/>
</dbReference>
<dbReference type="WBParaSite" id="HPBE_0000308201-mRNA-1">
    <property type="protein sequence ID" value="HPBE_0000308201-mRNA-1"/>
    <property type="gene ID" value="HPBE_0000308201"/>
</dbReference>
<evidence type="ECO:0000313" key="2">
    <source>
        <dbReference type="Proteomes" id="UP000050761"/>
    </source>
</evidence>
<proteinExistence type="predicted"/>
<protein>
    <submittedName>
        <fullName evidence="3">Single domain-containing protein</fullName>
    </submittedName>
</protein>
<dbReference type="Proteomes" id="UP000050761">
    <property type="component" value="Unassembled WGS sequence"/>
</dbReference>
<reference evidence="3" key="2">
    <citation type="submission" date="2019-09" db="UniProtKB">
        <authorList>
            <consortium name="WormBaseParasite"/>
        </authorList>
    </citation>
    <scope>IDENTIFICATION</scope>
</reference>
<accession>A0A3P7VG93</accession>
<accession>A0A183FA90</accession>
<evidence type="ECO:0000313" key="1">
    <source>
        <dbReference type="EMBL" id="VDO30783.1"/>
    </source>
</evidence>
<name>A0A183FA90_HELPZ</name>
<reference evidence="1 2" key="1">
    <citation type="submission" date="2018-11" db="EMBL/GenBank/DDBJ databases">
        <authorList>
            <consortium name="Pathogen Informatics"/>
        </authorList>
    </citation>
    <scope>NUCLEOTIDE SEQUENCE [LARGE SCALE GENOMIC DNA]</scope>
</reference>